<protein>
    <submittedName>
        <fullName evidence="1">Uncharacterized protein</fullName>
    </submittedName>
</protein>
<gene>
    <name evidence="1" type="ORF">TIFTF001_020947</name>
</gene>
<dbReference type="EMBL" id="BTGU01000039">
    <property type="protein sequence ID" value="GMN51779.1"/>
    <property type="molecule type" value="Genomic_DNA"/>
</dbReference>
<keyword evidence="2" id="KW-1185">Reference proteome</keyword>
<proteinExistence type="predicted"/>
<accession>A0AA88A9K4</accession>
<evidence type="ECO:0000313" key="2">
    <source>
        <dbReference type="Proteomes" id="UP001187192"/>
    </source>
</evidence>
<organism evidence="1 2">
    <name type="scientific">Ficus carica</name>
    <name type="common">Common fig</name>
    <dbReference type="NCBI Taxonomy" id="3494"/>
    <lineage>
        <taxon>Eukaryota</taxon>
        <taxon>Viridiplantae</taxon>
        <taxon>Streptophyta</taxon>
        <taxon>Embryophyta</taxon>
        <taxon>Tracheophyta</taxon>
        <taxon>Spermatophyta</taxon>
        <taxon>Magnoliopsida</taxon>
        <taxon>eudicotyledons</taxon>
        <taxon>Gunneridae</taxon>
        <taxon>Pentapetalae</taxon>
        <taxon>rosids</taxon>
        <taxon>fabids</taxon>
        <taxon>Rosales</taxon>
        <taxon>Moraceae</taxon>
        <taxon>Ficeae</taxon>
        <taxon>Ficus</taxon>
    </lineage>
</organism>
<dbReference type="Proteomes" id="UP001187192">
    <property type="component" value="Unassembled WGS sequence"/>
</dbReference>
<sequence>MKRKSKAIFREERPVLPRENQIPAKKSQLMIGIFRRGKLGRENSRKFHEISVKSEIVRERDLRAEQGVGGG</sequence>
<name>A0AA88A9K4_FICCA</name>
<dbReference type="Gramene" id="FCD_00020479-RA">
    <property type="protein sequence ID" value="FCD_00020479-RA:cds"/>
    <property type="gene ID" value="FCD_00020479"/>
</dbReference>
<reference evidence="1" key="1">
    <citation type="submission" date="2023-07" db="EMBL/GenBank/DDBJ databases">
        <title>draft genome sequence of fig (Ficus carica).</title>
        <authorList>
            <person name="Takahashi T."/>
            <person name="Nishimura K."/>
        </authorList>
    </citation>
    <scope>NUCLEOTIDE SEQUENCE</scope>
</reference>
<comment type="caution">
    <text evidence="1">The sequence shown here is derived from an EMBL/GenBank/DDBJ whole genome shotgun (WGS) entry which is preliminary data.</text>
</comment>
<dbReference type="AlphaFoldDB" id="A0AA88A9K4"/>
<evidence type="ECO:0000313" key="1">
    <source>
        <dbReference type="EMBL" id="GMN51779.1"/>
    </source>
</evidence>